<evidence type="ECO:0000313" key="2">
    <source>
        <dbReference type="Proteomes" id="UP000053477"/>
    </source>
</evidence>
<proteinExistence type="predicted"/>
<keyword evidence="2" id="KW-1185">Reference proteome</keyword>
<sequence length="175" mass="20104">MLHASDFATNRPEHRFSMFTMTAIATYLKTYRTDLQDHTGVEQIRPYFFSRRIRSGAWRSGIPYGSPNPPHQCTICAQMCWNKNRETSPGVKKTRDAAKLFSDEQLQSVIEFKAVAAIERKGIMGDFYIHQVFGSADRPSLVIVDSECQTDYFYVVPKKLGSSGHNWLYIFKHPD</sequence>
<evidence type="ECO:0000313" key="1">
    <source>
        <dbReference type="EMBL" id="KLO14016.1"/>
    </source>
</evidence>
<organism evidence="1 2">
    <name type="scientific">Schizopora paradoxa</name>
    <dbReference type="NCBI Taxonomy" id="27342"/>
    <lineage>
        <taxon>Eukaryota</taxon>
        <taxon>Fungi</taxon>
        <taxon>Dikarya</taxon>
        <taxon>Basidiomycota</taxon>
        <taxon>Agaricomycotina</taxon>
        <taxon>Agaricomycetes</taxon>
        <taxon>Hymenochaetales</taxon>
        <taxon>Schizoporaceae</taxon>
        <taxon>Schizopora</taxon>
    </lineage>
</organism>
<dbReference type="InParanoid" id="A0A0H2SAX2"/>
<protein>
    <submittedName>
        <fullName evidence="1">Uncharacterized protein</fullName>
    </submittedName>
</protein>
<dbReference type="AlphaFoldDB" id="A0A0H2SAX2"/>
<name>A0A0H2SAX2_9AGAM</name>
<dbReference type="Proteomes" id="UP000053477">
    <property type="component" value="Unassembled WGS sequence"/>
</dbReference>
<accession>A0A0H2SAX2</accession>
<dbReference type="EMBL" id="KQ085950">
    <property type="protein sequence ID" value="KLO14016.1"/>
    <property type="molecule type" value="Genomic_DNA"/>
</dbReference>
<reference evidence="1 2" key="1">
    <citation type="submission" date="2015-04" db="EMBL/GenBank/DDBJ databases">
        <title>Complete genome sequence of Schizopora paradoxa KUC8140, a cosmopolitan wood degrader in East Asia.</title>
        <authorList>
            <consortium name="DOE Joint Genome Institute"/>
            <person name="Min B."/>
            <person name="Park H."/>
            <person name="Jang Y."/>
            <person name="Kim J.-J."/>
            <person name="Kim K.H."/>
            <person name="Pangilinan J."/>
            <person name="Lipzen A."/>
            <person name="Riley R."/>
            <person name="Grigoriev I.V."/>
            <person name="Spatafora J.W."/>
            <person name="Choi I.-G."/>
        </authorList>
    </citation>
    <scope>NUCLEOTIDE SEQUENCE [LARGE SCALE GENOMIC DNA]</scope>
    <source>
        <strain evidence="1 2">KUC8140</strain>
    </source>
</reference>
<gene>
    <name evidence="1" type="ORF">SCHPADRAFT_334978</name>
</gene>